<dbReference type="GO" id="GO:0015889">
    <property type="term" value="P:cobalamin transport"/>
    <property type="evidence" value="ECO:0007669"/>
    <property type="project" value="TreeGrafter"/>
</dbReference>
<dbReference type="GO" id="GO:0009279">
    <property type="term" value="C:cell outer membrane"/>
    <property type="evidence" value="ECO:0007669"/>
    <property type="project" value="UniProtKB-SubCell"/>
</dbReference>
<comment type="subcellular location">
    <subcellularLocation>
        <location evidence="1 10">Cell outer membrane</location>
        <topology evidence="1 10">Multi-pass membrane protein</topology>
    </subcellularLocation>
</comment>
<keyword evidence="7 11" id="KW-0798">TonB box</keyword>
<evidence type="ECO:0000256" key="10">
    <source>
        <dbReference type="PROSITE-ProRule" id="PRU01360"/>
    </source>
</evidence>
<gene>
    <name evidence="14" type="ORF">DFR27_0326</name>
</gene>
<dbReference type="PANTHER" id="PTHR30069">
    <property type="entry name" value="TONB-DEPENDENT OUTER MEMBRANE RECEPTOR"/>
    <property type="match status" value="1"/>
</dbReference>
<dbReference type="CDD" id="cd01347">
    <property type="entry name" value="ligand_gated_channel"/>
    <property type="match status" value="1"/>
</dbReference>
<name>A0A3M0AD26_9GAMM</name>
<feature type="domain" description="TonB-dependent receptor-like beta-barrel" evidence="12">
    <location>
        <begin position="212"/>
        <end position="631"/>
    </location>
</feature>
<evidence type="ECO:0000256" key="7">
    <source>
        <dbReference type="ARBA" id="ARBA00023077"/>
    </source>
</evidence>
<keyword evidence="15" id="KW-1185">Reference proteome</keyword>
<dbReference type="PANTHER" id="PTHR30069:SF53">
    <property type="entry name" value="COLICIN I RECEPTOR-RELATED"/>
    <property type="match status" value="1"/>
</dbReference>
<evidence type="ECO:0000256" key="1">
    <source>
        <dbReference type="ARBA" id="ARBA00004571"/>
    </source>
</evidence>
<comment type="similarity">
    <text evidence="10 11">Belongs to the TonB-dependent receptor family.</text>
</comment>
<protein>
    <submittedName>
        <fullName evidence="14">Vitamin B12 transporter</fullName>
    </submittedName>
</protein>
<sequence>MIEADCRLTTRVGGLDKLGRIILINTADIMTYKTLWSAGAISVAAFLSTSLYAEEQSLEEINVTAHRMPVAADQLGSTSFSLLGSELREQGIYFVSEALQRAPGVSLASNGGAGALTQIRLRGQEANHTLVLLDGMRINDPVTGFVDLANLRLTGVARIEILYGPQSVLYGTDASGGVIHIITNSGKEQSLGLSAEVGSNQTARAAISGSFDNETFYGGLQYSHYQTDGISAASEARGNSEKDRYESDAANVQLGARLNGFDINLVGYDSRNTVGFDADDLTTGLPIDEAPGFENLQDRHSQYLRASASFATSDDSFSLMIAHTQGKDTNETSSYSPGYPSWGIPAGMQDYLAEGEREYSEVTANYRFSDAAQLLIGADKLDEEVGTTYFAKQSVSSNSVFAQLMGETKAISYSLGLRHDDHDRFGTELSYRGTLRYQLSTDFSLRASYGTGFKAPSLFELYDFGGNPQLKPETSKGADIGLDWQHNDITLSATLFQQDTKQLIRSVGSFPNSQMENVDSSEAKGLALEYQQQFASAWQFSANYTFTDAKEYNPQPQPALRVPKHQAYAMVNWQIVEQAAIWTQLRYTGDRTDYNWLFANYPTLDSYITLDVGARYQVTNEFAVNFGVNNLMDEDYESVTGFGQLGRTASLIVSYSF</sequence>
<evidence type="ECO:0000256" key="6">
    <source>
        <dbReference type="ARBA" id="ARBA00023065"/>
    </source>
</evidence>
<accession>A0A3M0AD26</accession>
<dbReference type="OrthoDB" id="9764669at2"/>
<dbReference type="InterPro" id="IPR000531">
    <property type="entry name" value="Beta-barrel_TonB"/>
</dbReference>
<dbReference type="PROSITE" id="PS52016">
    <property type="entry name" value="TONB_DEPENDENT_REC_3"/>
    <property type="match status" value="1"/>
</dbReference>
<dbReference type="Pfam" id="PF00593">
    <property type="entry name" value="TonB_dep_Rec_b-barrel"/>
    <property type="match status" value="1"/>
</dbReference>
<dbReference type="SUPFAM" id="SSF56935">
    <property type="entry name" value="Porins"/>
    <property type="match status" value="1"/>
</dbReference>
<evidence type="ECO:0000256" key="8">
    <source>
        <dbReference type="ARBA" id="ARBA00023136"/>
    </source>
</evidence>
<evidence type="ECO:0000259" key="13">
    <source>
        <dbReference type="Pfam" id="PF07715"/>
    </source>
</evidence>
<evidence type="ECO:0000256" key="3">
    <source>
        <dbReference type="ARBA" id="ARBA00022452"/>
    </source>
</evidence>
<dbReference type="InterPro" id="IPR039426">
    <property type="entry name" value="TonB-dep_rcpt-like"/>
</dbReference>
<evidence type="ECO:0000256" key="4">
    <source>
        <dbReference type="ARBA" id="ARBA00022692"/>
    </source>
</evidence>
<organism evidence="14 15">
    <name type="scientific">Umboniibacter marinipuniceus</name>
    <dbReference type="NCBI Taxonomy" id="569599"/>
    <lineage>
        <taxon>Bacteria</taxon>
        <taxon>Pseudomonadati</taxon>
        <taxon>Pseudomonadota</taxon>
        <taxon>Gammaproteobacteria</taxon>
        <taxon>Cellvibrionales</taxon>
        <taxon>Cellvibrionaceae</taxon>
        <taxon>Umboniibacter</taxon>
    </lineage>
</organism>
<evidence type="ECO:0000256" key="5">
    <source>
        <dbReference type="ARBA" id="ARBA00022729"/>
    </source>
</evidence>
<keyword evidence="3 10" id="KW-1134">Transmembrane beta strand</keyword>
<evidence type="ECO:0000256" key="9">
    <source>
        <dbReference type="ARBA" id="ARBA00023237"/>
    </source>
</evidence>
<dbReference type="InterPro" id="IPR036942">
    <property type="entry name" value="Beta-barrel_TonB_sf"/>
</dbReference>
<dbReference type="Gene3D" id="2.40.170.20">
    <property type="entry name" value="TonB-dependent receptor, beta-barrel domain"/>
    <property type="match status" value="1"/>
</dbReference>
<evidence type="ECO:0000313" key="15">
    <source>
        <dbReference type="Proteomes" id="UP000267187"/>
    </source>
</evidence>
<dbReference type="AlphaFoldDB" id="A0A3M0AD26"/>
<keyword evidence="5" id="KW-0732">Signal</keyword>
<dbReference type="Gene3D" id="2.170.130.10">
    <property type="entry name" value="TonB-dependent receptor, plug domain"/>
    <property type="match status" value="1"/>
</dbReference>
<evidence type="ECO:0000256" key="2">
    <source>
        <dbReference type="ARBA" id="ARBA00022448"/>
    </source>
</evidence>
<keyword evidence="9 10" id="KW-0998">Cell outer membrane</keyword>
<proteinExistence type="inferred from homology"/>
<dbReference type="EMBL" id="REFJ01000001">
    <property type="protein sequence ID" value="RMA82377.1"/>
    <property type="molecule type" value="Genomic_DNA"/>
</dbReference>
<dbReference type="GO" id="GO:0006811">
    <property type="term" value="P:monoatomic ion transport"/>
    <property type="evidence" value="ECO:0007669"/>
    <property type="project" value="UniProtKB-KW"/>
</dbReference>
<feature type="domain" description="TonB-dependent receptor plug" evidence="13">
    <location>
        <begin position="85"/>
        <end position="178"/>
    </location>
</feature>
<comment type="caution">
    <text evidence="14">The sequence shown here is derived from an EMBL/GenBank/DDBJ whole genome shotgun (WGS) entry which is preliminary data.</text>
</comment>
<keyword evidence="4 10" id="KW-0812">Transmembrane</keyword>
<evidence type="ECO:0000259" key="12">
    <source>
        <dbReference type="Pfam" id="PF00593"/>
    </source>
</evidence>
<keyword evidence="6" id="KW-0406">Ion transport</keyword>
<evidence type="ECO:0000256" key="11">
    <source>
        <dbReference type="RuleBase" id="RU003357"/>
    </source>
</evidence>
<dbReference type="Pfam" id="PF07715">
    <property type="entry name" value="Plug"/>
    <property type="match status" value="1"/>
</dbReference>
<keyword evidence="2 10" id="KW-0813">Transport</keyword>
<reference evidence="14 15" key="1">
    <citation type="submission" date="2018-10" db="EMBL/GenBank/DDBJ databases">
        <title>Genomic Encyclopedia of Type Strains, Phase IV (KMG-IV): sequencing the most valuable type-strain genomes for metagenomic binning, comparative biology and taxonomic classification.</title>
        <authorList>
            <person name="Goeker M."/>
        </authorList>
    </citation>
    <scope>NUCLEOTIDE SEQUENCE [LARGE SCALE GENOMIC DNA]</scope>
    <source>
        <strain evidence="14 15">DSM 25080</strain>
    </source>
</reference>
<dbReference type="Proteomes" id="UP000267187">
    <property type="component" value="Unassembled WGS sequence"/>
</dbReference>
<dbReference type="InterPro" id="IPR012910">
    <property type="entry name" value="Plug_dom"/>
</dbReference>
<evidence type="ECO:0000313" key="14">
    <source>
        <dbReference type="EMBL" id="RMA82377.1"/>
    </source>
</evidence>
<dbReference type="InterPro" id="IPR037066">
    <property type="entry name" value="Plug_dom_sf"/>
</dbReference>
<keyword evidence="8 10" id="KW-0472">Membrane</keyword>